<evidence type="ECO:0000313" key="8">
    <source>
        <dbReference type="Proteomes" id="UP000321820"/>
    </source>
</evidence>
<evidence type="ECO:0000259" key="6">
    <source>
        <dbReference type="Pfam" id="PF00263"/>
    </source>
</evidence>
<feature type="domain" description="Type II/III secretion system secretin-like" evidence="6">
    <location>
        <begin position="419"/>
        <end position="599"/>
    </location>
</feature>
<keyword evidence="8" id="KW-1185">Reference proteome</keyword>
<evidence type="ECO:0000256" key="4">
    <source>
        <dbReference type="RuleBase" id="RU004003"/>
    </source>
</evidence>
<keyword evidence="3" id="KW-0472">Membrane</keyword>
<organism evidence="7 8">
    <name type="scientific">Terriglobus albidus</name>
    <dbReference type="NCBI Taxonomy" id="1592106"/>
    <lineage>
        <taxon>Bacteria</taxon>
        <taxon>Pseudomonadati</taxon>
        <taxon>Acidobacteriota</taxon>
        <taxon>Terriglobia</taxon>
        <taxon>Terriglobales</taxon>
        <taxon>Acidobacteriaceae</taxon>
        <taxon>Terriglobus</taxon>
    </lineage>
</organism>
<accession>A0A5B9EF02</accession>
<dbReference type="Proteomes" id="UP000321820">
    <property type="component" value="Chromosome"/>
</dbReference>
<protein>
    <submittedName>
        <fullName evidence="7">Type II and III secretion system protein</fullName>
    </submittedName>
</protein>
<proteinExistence type="inferred from homology"/>
<dbReference type="GO" id="GO:0015627">
    <property type="term" value="C:type II protein secretion system complex"/>
    <property type="evidence" value="ECO:0007669"/>
    <property type="project" value="TreeGrafter"/>
</dbReference>
<reference evidence="7 8" key="1">
    <citation type="submission" date="2019-08" db="EMBL/GenBank/DDBJ databases">
        <title>Complete genome sequence of Terriglobus albidus strain ORNL.</title>
        <authorList>
            <person name="Podar M."/>
        </authorList>
    </citation>
    <scope>NUCLEOTIDE SEQUENCE [LARGE SCALE GENOMIC DNA]</scope>
    <source>
        <strain evidence="7 8">ORNL</strain>
    </source>
</reference>
<evidence type="ECO:0000256" key="1">
    <source>
        <dbReference type="ARBA" id="ARBA00004370"/>
    </source>
</evidence>
<dbReference type="AlphaFoldDB" id="A0A5B9EF02"/>
<dbReference type="RefSeq" id="WP_147648209.1">
    <property type="nucleotide sequence ID" value="NZ_CP042806.1"/>
</dbReference>
<evidence type="ECO:0000256" key="2">
    <source>
        <dbReference type="ARBA" id="ARBA00022729"/>
    </source>
</evidence>
<feature type="signal peptide" evidence="5">
    <location>
        <begin position="1"/>
        <end position="23"/>
    </location>
</feature>
<dbReference type="GO" id="GO:0009306">
    <property type="term" value="P:protein secretion"/>
    <property type="evidence" value="ECO:0007669"/>
    <property type="project" value="InterPro"/>
</dbReference>
<dbReference type="PANTHER" id="PTHR30332:SF24">
    <property type="entry name" value="SECRETIN GSPD-RELATED"/>
    <property type="match status" value="1"/>
</dbReference>
<feature type="chain" id="PRO_5023110185" evidence="5">
    <location>
        <begin position="24"/>
        <end position="617"/>
    </location>
</feature>
<comment type="subcellular location">
    <subcellularLocation>
        <location evidence="1">Membrane</location>
    </subcellularLocation>
</comment>
<dbReference type="GO" id="GO:0016020">
    <property type="term" value="C:membrane"/>
    <property type="evidence" value="ECO:0007669"/>
    <property type="project" value="UniProtKB-SubCell"/>
</dbReference>
<dbReference type="OrthoDB" id="110635at2"/>
<keyword evidence="2 5" id="KW-0732">Signal</keyword>
<name>A0A5B9EF02_9BACT</name>
<dbReference type="KEGG" id="talb:FTW19_13990"/>
<evidence type="ECO:0000256" key="5">
    <source>
        <dbReference type="SAM" id="SignalP"/>
    </source>
</evidence>
<dbReference type="InterPro" id="IPR050810">
    <property type="entry name" value="Bact_Secretion_Sys_Channel"/>
</dbReference>
<dbReference type="PANTHER" id="PTHR30332">
    <property type="entry name" value="PROBABLE GENERAL SECRETION PATHWAY PROTEIN D"/>
    <property type="match status" value="1"/>
</dbReference>
<gene>
    <name evidence="7" type="ORF">FTW19_13990</name>
</gene>
<evidence type="ECO:0000313" key="7">
    <source>
        <dbReference type="EMBL" id="QEE29011.1"/>
    </source>
</evidence>
<dbReference type="InterPro" id="IPR004846">
    <property type="entry name" value="T2SS/T3SS_dom"/>
</dbReference>
<sequence length="617" mass="65438">MKHLRIAVAAVLLAGAAWSYVGAQTPAKPVSAKQARKAADAYLEGARALDRNDLVAAEKAFAKAFKLDPSKAEYAAAALTAREHRVTKLVQQSANAGLSGNLTDSSRLLEQARALAPDNPIVTQHFANLDTTPRVEAVPTLPADAAPQLAGPISLALKNTPISLHLRGGAREAYMAAANQAGLRVIFGNGLSGEQTKIDLDGLTYQRCLDILGQLFHAFAVPIDEHTIIVAGDTLENHDQYEHLFQETVYLAGLNNTQMTELGNVVRQVFDIKLATVQVNSGNLVVRAPQQSINAMNAVLSDLLDGGSEVVFDLKVYSLDTSRTRNVGIILPTQLSAYNLASQAQSIISSNQSLINQLYAAGIFTSSTTPTQIALYLLASGVVSSSLLSNSFLAVGGGLTTTVLSAGLTPILNLGFTSSDSRALDDVMLRVRDREQSTFRAGTRYPIATSLYSDLTSTASSSASSLLAQYLGTNSSSSNLLSNAIPQIQYEDLGLTFKAEPTIQKTGDIHVKMDFKIEALAGSSLNGIPVLASRQYASDVTTHDGDTIMLVSAMSEQEAYAVSGLPGLSELPGFGSTTNKQSSRSKSDLVILLTPHIVRSRRKGNTGPLVPITVSNN</sequence>
<evidence type="ECO:0000256" key="3">
    <source>
        <dbReference type="ARBA" id="ARBA00023136"/>
    </source>
</evidence>
<dbReference type="Pfam" id="PF00263">
    <property type="entry name" value="Secretin"/>
    <property type="match status" value="1"/>
</dbReference>
<comment type="similarity">
    <text evidence="4">Belongs to the bacterial secretin family.</text>
</comment>
<dbReference type="EMBL" id="CP042806">
    <property type="protein sequence ID" value="QEE29011.1"/>
    <property type="molecule type" value="Genomic_DNA"/>
</dbReference>